<dbReference type="SUPFAM" id="SSF48452">
    <property type="entry name" value="TPR-like"/>
    <property type="match status" value="1"/>
</dbReference>
<name>A0A2B4SIQ1_STYPI</name>
<dbReference type="PANTHER" id="PTHR10098:SF108">
    <property type="entry name" value="TETRATRICOPEPTIDE REPEAT PROTEIN 28"/>
    <property type="match status" value="1"/>
</dbReference>
<dbReference type="Proteomes" id="UP000225706">
    <property type="component" value="Unassembled WGS sequence"/>
</dbReference>
<comment type="caution">
    <text evidence="3">The sequence shown here is derived from an EMBL/GenBank/DDBJ whole genome shotgun (WGS) entry which is preliminary data.</text>
</comment>
<evidence type="ECO:0000256" key="1">
    <source>
        <dbReference type="PROSITE-ProRule" id="PRU00339"/>
    </source>
</evidence>
<dbReference type="Pfam" id="PF13181">
    <property type="entry name" value="TPR_8"/>
    <property type="match status" value="1"/>
</dbReference>
<organism evidence="3 4">
    <name type="scientific">Stylophora pistillata</name>
    <name type="common">Smooth cauliflower coral</name>
    <dbReference type="NCBI Taxonomy" id="50429"/>
    <lineage>
        <taxon>Eukaryota</taxon>
        <taxon>Metazoa</taxon>
        <taxon>Cnidaria</taxon>
        <taxon>Anthozoa</taxon>
        <taxon>Hexacorallia</taxon>
        <taxon>Scleractinia</taxon>
        <taxon>Astrocoeniina</taxon>
        <taxon>Pocilloporidae</taxon>
        <taxon>Stylophora</taxon>
    </lineage>
</organism>
<feature type="repeat" description="TPR" evidence="1">
    <location>
        <begin position="129"/>
        <end position="162"/>
    </location>
</feature>
<keyword evidence="4" id="KW-1185">Reference proteome</keyword>
<dbReference type="AlphaFoldDB" id="A0A2B4SIQ1"/>
<dbReference type="Gene3D" id="1.25.40.10">
    <property type="entry name" value="Tetratricopeptide repeat domain"/>
    <property type="match status" value="2"/>
</dbReference>
<feature type="domain" description="CHAT" evidence="2">
    <location>
        <begin position="422"/>
        <end position="694"/>
    </location>
</feature>
<dbReference type="InterPro" id="IPR024983">
    <property type="entry name" value="CHAT_dom"/>
</dbReference>
<dbReference type="OrthoDB" id="10040854at2759"/>
<protein>
    <submittedName>
        <fullName evidence="3">Tetratricopeptide repeat protein 28</fullName>
    </submittedName>
</protein>
<evidence type="ECO:0000313" key="3">
    <source>
        <dbReference type="EMBL" id="PFX28760.1"/>
    </source>
</evidence>
<dbReference type="Pfam" id="PF12770">
    <property type="entry name" value="CHAT"/>
    <property type="match status" value="1"/>
</dbReference>
<dbReference type="PANTHER" id="PTHR10098">
    <property type="entry name" value="RAPSYN-RELATED"/>
    <property type="match status" value="1"/>
</dbReference>
<reference evidence="4" key="1">
    <citation type="journal article" date="2017" name="bioRxiv">
        <title>Comparative analysis of the genomes of Stylophora pistillata and Acropora digitifera provides evidence for extensive differences between species of corals.</title>
        <authorList>
            <person name="Voolstra C.R."/>
            <person name="Li Y."/>
            <person name="Liew Y.J."/>
            <person name="Baumgarten S."/>
            <person name="Zoccola D."/>
            <person name="Flot J.-F."/>
            <person name="Tambutte S."/>
            <person name="Allemand D."/>
            <person name="Aranda M."/>
        </authorList>
    </citation>
    <scope>NUCLEOTIDE SEQUENCE [LARGE SCALE GENOMIC DNA]</scope>
</reference>
<proteinExistence type="predicted"/>
<accession>A0A2B4SIQ1</accession>
<dbReference type="InterPro" id="IPR011990">
    <property type="entry name" value="TPR-like_helical_dom_sf"/>
</dbReference>
<dbReference type="InterPro" id="IPR019734">
    <property type="entry name" value="TPR_rpt"/>
</dbReference>
<sequence length="700" mass="78324">MNLGTRRALNYRTISAFLSIAVINLHLGKYNESKIHAELALAKSRKTGCKKTEESCKQMLCVFLAFGLNQHDQNTECLNEMLQVTRKSGDTETEATAYYLLAMRHIEVGQMDEAAECLEKSIQTSRKGRSVFMRLGTVLIELQQFDEALKCLHKGLDICGEDKSGYHTLHCKDQIYIQLCRLHLLCGELEKAKEYLTKILTGSWHEKKHTSLRNLGAYISGCGYFEQACDILAESIEGYENSLEPLSNESKLSVGELEANILMYNSRFFLLFALGKFAEALCTAERGRAHVLTKLLAKKYGIQEKVKFSETDLHSLMSSLAKRQILLFFGSGSYKKILWIMTNEQGPNLEAMSQEKAEVDCLLKAFSRSLSCGRSINCEDRSLSALYENQSAANGTQHIKVREKRLFDDSDDEELEAQNLPNQLYNTLIAPFANRIQGRELVLAPEGSMVMVPFAALRDNSGKYLSDSCSIRMSPSLSTLKLILDSPKNYHCQTGALIVGDPQVSHATPLWQLKAARQEAKEIADLLEVEPLLGEQATKEEVLRRITDVCLIHIAAHGDAERGEIACAPNRSSSQEPSKEDYMLTMKDIANVRIRAKLVVLSCCHSAKGKILQAEGVVGIARAFIASGARSVLVSLWAVDDKATKDFMVRFYGHLKCDKMSASEALHQTVKWMRESKTARYTVREWAPFVLIGDDVNLNL</sequence>
<dbReference type="PROSITE" id="PS50005">
    <property type="entry name" value="TPR"/>
    <property type="match status" value="2"/>
</dbReference>
<evidence type="ECO:0000313" key="4">
    <source>
        <dbReference type="Proteomes" id="UP000225706"/>
    </source>
</evidence>
<feature type="repeat" description="TPR" evidence="1">
    <location>
        <begin position="95"/>
        <end position="128"/>
    </location>
</feature>
<dbReference type="EMBL" id="LSMT01000077">
    <property type="protein sequence ID" value="PFX28760.1"/>
    <property type="molecule type" value="Genomic_DNA"/>
</dbReference>
<evidence type="ECO:0000259" key="2">
    <source>
        <dbReference type="Pfam" id="PF12770"/>
    </source>
</evidence>
<keyword evidence="1" id="KW-0802">TPR repeat</keyword>
<dbReference type="SMART" id="SM00028">
    <property type="entry name" value="TPR"/>
    <property type="match status" value="3"/>
</dbReference>
<gene>
    <name evidence="3" type="primary">TTC28</name>
    <name evidence="3" type="ORF">AWC38_SpisGene6514</name>
</gene>